<dbReference type="SUPFAM" id="SSF63712">
    <property type="entry name" value="Nicotinic receptor ligand binding domain-like"/>
    <property type="match status" value="1"/>
</dbReference>
<dbReference type="PANTHER" id="PTHR18945">
    <property type="entry name" value="NEUROTRANSMITTER GATED ION CHANNEL"/>
    <property type="match status" value="1"/>
</dbReference>
<evidence type="ECO:0000256" key="2">
    <source>
        <dbReference type="SAM" id="Phobius"/>
    </source>
</evidence>
<keyword evidence="1" id="KW-1015">Disulfide bond</keyword>
<evidence type="ECO:0000313" key="4">
    <source>
        <dbReference type="Proteomes" id="UP000887572"/>
    </source>
</evidence>
<evidence type="ECO:0000256" key="1">
    <source>
        <dbReference type="PROSITE-ProRule" id="PRU01005"/>
    </source>
</evidence>
<accession>A0A914ID51</accession>
<name>A0A914ID51_GLORO</name>
<keyword evidence="4" id="KW-1185">Reference proteome</keyword>
<dbReference type="GO" id="GO:0005230">
    <property type="term" value="F:extracellular ligand-gated monoatomic ion channel activity"/>
    <property type="evidence" value="ECO:0007669"/>
    <property type="project" value="InterPro"/>
</dbReference>
<dbReference type="GO" id="GO:0004888">
    <property type="term" value="F:transmembrane signaling receptor activity"/>
    <property type="evidence" value="ECO:0007669"/>
    <property type="project" value="InterPro"/>
</dbReference>
<dbReference type="Pfam" id="PF02931">
    <property type="entry name" value="Neur_chan_LBD"/>
    <property type="match status" value="1"/>
</dbReference>
<evidence type="ECO:0000259" key="3">
    <source>
        <dbReference type="PROSITE" id="PS51670"/>
    </source>
</evidence>
<dbReference type="AlphaFoldDB" id="A0A914ID51"/>
<evidence type="ECO:0000313" key="5">
    <source>
        <dbReference type="WBParaSite" id="Gr19_v10_g8787.t1"/>
    </source>
</evidence>
<comment type="caution">
    <text evidence="1">Lacks conserved residue(s) required for the propagation of feature annotation.</text>
</comment>
<organism evidence="4 5">
    <name type="scientific">Globodera rostochiensis</name>
    <name type="common">Golden nematode worm</name>
    <name type="synonym">Heterodera rostochiensis</name>
    <dbReference type="NCBI Taxonomy" id="31243"/>
    <lineage>
        <taxon>Eukaryota</taxon>
        <taxon>Metazoa</taxon>
        <taxon>Ecdysozoa</taxon>
        <taxon>Nematoda</taxon>
        <taxon>Chromadorea</taxon>
        <taxon>Rhabditida</taxon>
        <taxon>Tylenchina</taxon>
        <taxon>Tylenchomorpha</taxon>
        <taxon>Tylenchoidea</taxon>
        <taxon>Heteroderidae</taxon>
        <taxon>Heteroderinae</taxon>
        <taxon>Globodera</taxon>
    </lineage>
</organism>
<keyword evidence="2" id="KW-0812">Transmembrane</keyword>
<dbReference type="PROSITE" id="PS51670">
    <property type="entry name" value="SHKT"/>
    <property type="match status" value="1"/>
</dbReference>
<dbReference type="InterPro" id="IPR006201">
    <property type="entry name" value="Neur_channel"/>
</dbReference>
<dbReference type="InterPro" id="IPR003582">
    <property type="entry name" value="ShKT_dom"/>
</dbReference>
<proteinExistence type="predicted"/>
<sequence length="548" mass="62751">MADIQIAYQPLVGVNVNETNYKKGITARRPDEIITKLCEQEIRHFALSFVPSDHSFEGLQIFNIYPLFLLRKSTTNSPMLWLWTTLFLVVSVLAKSVAEGETPPPQPPQEVASPVQSNCVDSDPKCGLWASQGECQTNSIWMMSNCRRSCQSCQGGDRAWQLRTQLAKNYDNASNSNATRTVRIESVRISHMEIDETRELARLFGRLVLSWNDSKVSWDREHWGVSWLNFYWVQIWTPQLMQINSPSATPGQINGKVLAANYTGQVYMWTDFQFVVPYHFEYEDFPKDRQRICYQFDDKRYFAVRFVVADDVRNKRHESISEAHMSGWNILEMDIRDSKYVVQLLGDWRQNPFDIQSTNCELCIRLQRNAVYWLAELLAPALVTSALTLCAVLFQLALPQALLLSFSLLSQLLSMQLMNTRMPSYTGTAPAILKFAAFNLLSTGALFICTLLLRRFSHTNSNIPLPRSVYALASLLDKLMPWPKGAKELSEENVPQGNYTEIAMTLNNLLFCTFTFIYGLNKMVLPPYVISSAKFLRIRTRSMRGIDE</sequence>
<keyword evidence="2" id="KW-1133">Transmembrane helix</keyword>
<reference evidence="5" key="1">
    <citation type="submission" date="2022-11" db="UniProtKB">
        <authorList>
            <consortium name="WormBaseParasite"/>
        </authorList>
    </citation>
    <scope>IDENTIFICATION</scope>
</reference>
<dbReference type="WBParaSite" id="Gr19_v10_g8787.t1">
    <property type="protein sequence ID" value="Gr19_v10_g8787.t1"/>
    <property type="gene ID" value="Gr19_v10_g8787"/>
</dbReference>
<keyword evidence="2" id="KW-0472">Membrane</keyword>
<dbReference type="InterPro" id="IPR006202">
    <property type="entry name" value="Neur_chan_lig-bd"/>
</dbReference>
<dbReference type="Gene3D" id="2.70.170.10">
    <property type="entry name" value="Neurotransmitter-gated ion-channel ligand-binding domain"/>
    <property type="match status" value="1"/>
</dbReference>
<feature type="disulfide bond" evidence="1">
    <location>
        <begin position="119"/>
        <end position="153"/>
    </location>
</feature>
<feature type="transmembrane region" description="Helical" evidence="2">
    <location>
        <begin position="431"/>
        <end position="453"/>
    </location>
</feature>
<protein>
    <submittedName>
        <fullName evidence="5">ShKT domain-containing protein</fullName>
    </submittedName>
</protein>
<dbReference type="Gene3D" id="1.20.58.390">
    <property type="entry name" value="Neurotransmitter-gated ion-channel transmembrane domain"/>
    <property type="match status" value="1"/>
</dbReference>
<feature type="transmembrane region" description="Helical" evidence="2">
    <location>
        <begin position="401"/>
        <end position="419"/>
    </location>
</feature>
<dbReference type="InterPro" id="IPR036734">
    <property type="entry name" value="Neur_chan_lig-bd_sf"/>
</dbReference>
<dbReference type="SMART" id="SM00254">
    <property type="entry name" value="ShKT"/>
    <property type="match status" value="1"/>
</dbReference>
<dbReference type="GO" id="GO:0016020">
    <property type="term" value="C:membrane"/>
    <property type="evidence" value="ECO:0007669"/>
    <property type="project" value="InterPro"/>
</dbReference>
<dbReference type="Pfam" id="PF01549">
    <property type="entry name" value="ShK"/>
    <property type="match status" value="1"/>
</dbReference>
<feature type="transmembrane region" description="Helical" evidence="2">
    <location>
        <begin position="370"/>
        <end position="394"/>
    </location>
</feature>
<dbReference type="Proteomes" id="UP000887572">
    <property type="component" value="Unplaced"/>
</dbReference>
<dbReference type="InterPro" id="IPR038050">
    <property type="entry name" value="Neuro_actylchol_rec"/>
</dbReference>
<feature type="domain" description="ShKT" evidence="3">
    <location>
        <begin position="119"/>
        <end position="153"/>
    </location>
</feature>